<gene>
    <name evidence="2" type="ORF">Aca07nite_39010</name>
</gene>
<name>A0ABQ3WK54_9ACTN</name>
<evidence type="ECO:0000313" key="2">
    <source>
        <dbReference type="EMBL" id="GID46626.1"/>
    </source>
</evidence>
<comment type="caution">
    <text evidence="2">The sequence shown here is derived from an EMBL/GenBank/DDBJ whole genome shotgun (WGS) entry which is preliminary data.</text>
</comment>
<dbReference type="EMBL" id="BOMF01000076">
    <property type="protein sequence ID" value="GID46626.1"/>
    <property type="molecule type" value="Genomic_DNA"/>
</dbReference>
<proteinExistence type="predicted"/>
<feature type="region of interest" description="Disordered" evidence="1">
    <location>
        <begin position="1"/>
        <end position="44"/>
    </location>
</feature>
<sequence>MHRHFRLKWPGFLSEKSGAQKQKSARAKDCPTDDGGDESPKDRHLPFTSKVRAERHCHQQTRSQSKARDLEDLADVRRLRRTPEIAFAALLATVDVLVAGRAIGGV</sequence>
<evidence type="ECO:0000256" key="1">
    <source>
        <dbReference type="SAM" id="MobiDB-lite"/>
    </source>
</evidence>
<protein>
    <submittedName>
        <fullName evidence="2">Uncharacterized protein</fullName>
    </submittedName>
</protein>
<reference evidence="2" key="1">
    <citation type="submission" date="2021-01" db="EMBL/GenBank/DDBJ databases">
        <title>Whole genome shotgun sequence of Actinoplanes capillaceus NBRC 16408.</title>
        <authorList>
            <person name="Komaki H."/>
            <person name="Tamura T."/>
        </authorList>
    </citation>
    <scope>NUCLEOTIDE SEQUENCE [LARGE SCALE GENOMIC DNA]</scope>
    <source>
        <strain evidence="2">NBRC 16408</strain>
    </source>
</reference>
<accession>A0ABQ3WK54</accession>
<organism evidence="2">
    <name type="scientific">Actinoplanes campanulatus</name>
    <dbReference type="NCBI Taxonomy" id="113559"/>
    <lineage>
        <taxon>Bacteria</taxon>
        <taxon>Bacillati</taxon>
        <taxon>Actinomycetota</taxon>
        <taxon>Actinomycetes</taxon>
        <taxon>Micromonosporales</taxon>
        <taxon>Micromonosporaceae</taxon>
        <taxon>Actinoplanes</taxon>
    </lineage>
</organism>